<organism evidence="1 2">
    <name type="scientific">Mobilitalea sibirica</name>
    <dbReference type="NCBI Taxonomy" id="1462919"/>
    <lineage>
        <taxon>Bacteria</taxon>
        <taxon>Bacillati</taxon>
        <taxon>Bacillota</taxon>
        <taxon>Clostridia</taxon>
        <taxon>Lachnospirales</taxon>
        <taxon>Lachnospiraceae</taxon>
        <taxon>Mobilitalea</taxon>
    </lineage>
</organism>
<dbReference type="RefSeq" id="WP_197661035.1">
    <property type="nucleotide sequence ID" value="NZ_JAEAGR010000006.1"/>
</dbReference>
<evidence type="ECO:0000313" key="1">
    <source>
        <dbReference type="EMBL" id="MBH1940816.1"/>
    </source>
</evidence>
<keyword evidence="2" id="KW-1185">Reference proteome</keyword>
<dbReference type="PANTHER" id="PTHR30528:SF0">
    <property type="entry name" value="CYTOPLASMIC PROTEIN"/>
    <property type="match status" value="1"/>
</dbReference>
<comment type="caution">
    <text evidence="1">The sequence shown here is derived from an EMBL/GenBank/DDBJ whole genome shotgun (WGS) entry which is preliminary data.</text>
</comment>
<dbReference type="AlphaFoldDB" id="A0A8J7H6Y5"/>
<gene>
    <name evidence="1" type="ORF">I5677_07940</name>
</gene>
<dbReference type="InterPro" id="IPR009351">
    <property type="entry name" value="AlkZ-like"/>
</dbReference>
<proteinExistence type="predicted"/>
<dbReference type="PANTHER" id="PTHR30528">
    <property type="entry name" value="CYTOPLASMIC PROTEIN"/>
    <property type="match status" value="1"/>
</dbReference>
<accession>A0A8J7H6Y5</accession>
<name>A0A8J7H6Y5_9FIRM</name>
<protein>
    <submittedName>
        <fullName evidence="1">YcaQ family DNA glycosylase</fullName>
    </submittedName>
</protein>
<dbReference type="EMBL" id="JAEAGR010000006">
    <property type="protein sequence ID" value="MBH1940816.1"/>
    <property type="molecule type" value="Genomic_DNA"/>
</dbReference>
<evidence type="ECO:0000313" key="2">
    <source>
        <dbReference type="Proteomes" id="UP000623269"/>
    </source>
</evidence>
<dbReference type="Pfam" id="PF06224">
    <property type="entry name" value="AlkZ-like"/>
    <property type="match status" value="1"/>
</dbReference>
<sequence length="393" mass="46686">MDYITLSNKQARQFILLKQGLLGDYKFIGKEGVLEFVRQAGCIQYDPIDVCGKNADLVLQSRVKGFKKDMLYELLYRDRLLIDYFDKNLSIMETKDWPYFERIREAYRRSSRGQEEVGKVADNIKAIIKEKGPVCSKDIDLDAKVDWYWSETKLSRAALETLYFRGDLIIHHKKGTMKYYALAEDFIPKVYLEAEEPFPEDMEFFKWRVLRRISAVGLLWNKPSDAWLAIWDLKADLRKKVFEELLIEEKIMSVHVEGSKDTFYCLTEDKNILEQVLSQPKLKKRTELIAPLDSFLWDRKLIKEIFGFEYKWEIYTPVHQRNYGYYVLPILSGDRFIGRIEAVADRKENVLNVKKMWLEQDISLTKGMKQNIDRCLRRFMKFHELEDIKLEEL</sequence>
<reference evidence="1" key="1">
    <citation type="submission" date="2020-12" db="EMBL/GenBank/DDBJ databases">
        <title>M. sibirica DSM 26468T genome.</title>
        <authorList>
            <person name="Thieme N."/>
            <person name="Rettenmaier R."/>
            <person name="Zverlov V."/>
            <person name="Liebl W."/>
        </authorList>
    </citation>
    <scope>NUCLEOTIDE SEQUENCE</scope>
    <source>
        <strain evidence="1">DSM 26468</strain>
    </source>
</reference>
<dbReference type="Proteomes" id="UP000623269">
    <property type="component" value="Unassembled WGS sequence"/>
</dbReference>